<keyword evidence="6" id="KW-0413">Isomerase</keyword>
<evidence type="ECO:0000256" key="5">
    <source>
        <dbReference type="ARBA" id="ARBA00022842"/>
    </source>
</evidence>
<keyword evidence="3" id="KW-0597">Phosphoprotein</keyword>
<keyword evidence="12" id="KW-1185">Reference proteome</keyword>
<dbReference type="InterPro" id="IPR023198">
    <property type="entry name" value="PGP-like_dom2"/>
</dbReference>
<dbReference type="SFLD" id="SFLDS00003">
    <property type="entry name" value="Haloacid_Dehalogenase"/>
    <property type="match status" value="1"/>
</dbReference>
<dbReference type="PANTHER" id="PTHR46193">
    <property type="entry name" value="6-PHOSPHOGLUCONATE PHOSPHATASE"/>
    <property type="match status" value="1"/>
</dbReference>
<dbReference type="RefSeq" id="WP_244055541.1">
    <property type="nucleotide sequence ID" value="NZ_BQXH01000013.1"/>
</dbReference>
<evidence type="ECO:0000256" key="3">
    <source>
        <dbReference type="ARBA" id="ARBA00022553"/>
    </source>
</evidence>
<keyword evidence="4" id="KW-0479">Metal-binding</keyword>
<evidence type="ECO:0000313" key="11">
    <source>
        <dbReference type="EMBL" id="GKS81798.1"/>
    </source>
</evidence>
<evidence type="ECO:0000256" key="8">
    <source>
        <dbReference type="ARBA" id="ARBA00044926"/>
    </source>
</evidence>
<dbReference type="NCBIfam" id="TIGR01990">
    <property type="entry name" value="bPGM"/>
    <property type="match status" value="1"/>
</dbReference>
<dbReference type="InterPro" id="IPR010972">
    <property type="entry name" value="Beta-PGM"/>
</dbReference>
<dbReference type="InterPro" id="IPR051600">
    <property type="entry name" value="Beta-PGM-like"/>
</dbReference>
<dbReference type="Pfam" id="PF00702">
    <property type="entry name" value="Hydrolase"/>
    <property type="match status" value="1"/>
</dbReference>
<sequence>MQGVLFDLDGILTDTAKFHFAAWSRLAQEKLGVTLPAEFESRLKGVSRVDSLVRIMDYAQVTDQYTPEQIEQMANEKNGYYVQAIEKLTQADILPGIPALLAELAARKIPCVIASASKNAPLILKNLGLTSEFAAIVDPAKVAHGKPAPDIFSAAAQAIGASPAECVGVEDAVAGITAINAAGAVAVGVGDPQELAAAEIIVPTTADLTYAVLEQAYQARAK</sequence>
<dbReference type="SFLD" id="SFLDG01129">
    <property type="entry name" value="C1.5:_HAD__Beta-PGM__Phosphata"/>
    <property type="match status" value="1"/>
</dbReference>
<keyword evidence="5" id="KW-0460">Magnesium</keyword>
<dbReference type="InterPro" id="IPR010976">
    <property type="entry name" value="B-phosphoglucomutase_hydrolase"/>
</dbReference>
<evidence type="ECO:0000256" key="7">
    <source>
        <dbReference type="ARBA" id="ARBA00023277"/>
    </source>
</evidence>
<comment type="catalytic activity">
    <reaction evidence="8">
        <text>beta-D-glucose 1-phosphate = beta-D-glucose 6-phosphate</text>
        <dbReference type="Rhea" id="RHEA:20113"/>
        <dbReference type="ChEBI" id="CHEBI:57684"/>
        <dbReference type="ChEBI" id="CHEBI:58247"/>
        <dbReference type="EC" id="5.4.2.6"/>
    </reaction>
</comment>
<comment type="cofactor">
    <cofactor evidence="1">
        <name>Mg(2+)</name>
        <dbReference type="ChEBI" id="CHEBI:18420"/>
    </cofactor>
</comment>
<dbReference type="InterPro" id="IPR023214">
    <property type="entry name" value="HAD_sf"/>
</dbReference>
<dbReference type="InterPro" id="IPR006439">
    <property type="entry name" value="HAD-SF_hydro_IA"/>
</dbReference>
<dbReference type="NCBIfam" id="TIGR01509">
    <property type="entry name" value="HAD-SF-IA-v3"/>
    <property type="match status" value="1"/>
</dbReference>
<dbReference type="EMBL" id="BQXH01000013">
    <property type="protein sequence ID" value="GKS81798.1"/>
    <property type="molecule type" value="Genomic_DNA"/>
</dbReference>
<dbReference type="SFLD" id="SFLDG01135">
    <property type="entry name" value="C1.5.6:_HAD__Beta-PGM__Phospha"/>
    <property type="match status" value="1"/>
</dbReference>
<dbReference type="Gene3D" id="3.40.50.1000">
    <property type="entry name" value="HAD superfamily/HAD-like"/>
    <property type="match status" value="1"/>
</dbReference>
<dbReference type="Proteomes" id="UP001055149">
    <property type="component" value="Unassembled WGS sequence"/>
</dbReference>
<protein>
    <recommendedName>
        <fullName evidence="10">Beta-phosphoglucomutase</fullName>
        <ecNumber evidence="9">5.4.2.6</ecNumber>
    </recommendedName>
</protein>
<accession>A0ABQ5JJ71</accession>
<dbReference type="SUPFAM" id="SSF56784">
    <property type="entry name" value="HAD-like"/>
    <property type="match status" value="1"/>
</dbReference>
<dbReference type="EC" id="5.4.2.6" evidence="9"/>
<dbReference type="InterPro" id="IPR036412">
    <property type="entry name" value="HAD-like_sf"/>
</dbReference>
<dbReference type="NCBIfam" id="TIGR02009">
    <property type="entry name" value="PGMB-YQAB-SF"/>
    <property type="match status" value="1"/>
</dbReference>
<evidence type="ECO:0000256" key="10">
    <source>
        <dbReference type="ARBA" id="ARBA00044991"/>
    </source>
</evidence>
<proteinExistence type="inferred from homology"/>
<dbReference type="PRINTS" id="PR00413">
    <property type="entry name" value="HADHALOGNASE"/>
</dbReference>
<evidence type="ECO:0000256" key="4">
    <source>
        <dbReference type="ARBA" id="ARBA00022723"/>
    </source>
</evidence>
<evidence type="ECO:0000256" key="1">
    <source>
        <dbReference type="ARBA" id="ARBA00001946"/>
    </source>
</evidence>
<keyword evidence="7" id="KW-0119">Carbohydrate metabolism</keyword>
<evidence type="ECO:0000313" key="12">
    <source>
        <dbReference type="Proteomes" id="UP001055149"/>
    </source>
</evidence>
<comment type="similarity">
    <text evidence="2">Belongs to the HAD-like hydrolase superfamily. CbbY/CbbZ/Gph/YieH family.</text>
</comment>
<evidence type="ECO:0000256" key="2">
    <source>
        <dbReference type="ARBA" id="ARBA00006171"/>
    </source>
</evidence>
<dbReference type="CDD" id="cd02598">
    <property type="entry name" value="HAD_BPGM"/>
    <property type="match status" value="1"/>
</dbReference>
<dbReference type="Gene3D" id="1.10.150.240">
    <property type="entry name" value="Putative phosphatase, domain 2"/>
    <property type="match status" value="1"/>
</dbReference>
<dbReference type="PANTHER" id="PTHR46193:SF18">
    <property type="entry name" value="HEXITOL PHOSPHATASE B"/>
    <property type="match status" value="1"/>
</dbReference>
<evidence type="ECO:0000256" key="9">
    <source>
        <dbReference type="ARBA" id="ARBA00044968"/>
    </source>
</evidence>
<name>A0ABQ5JJ71_9LACO</name>
<gene>
    <name evidence="11" type="ORF">LPAF129_14840</name>
</gene>
<organism evidence="11 12">
    <name type="scientific">Ligilactobacillus pabuli</name>
    <dbReference type="NCBI Taxonomy" id="2886039"/>
    <lineage>
        <taxon>Bacteria</taxon>
        <taxon>Bacillati</taxon>
        <taxon>Bacillota</taxon>
        <taxon>Bacilli</taxon>
        <taxon>Lactobacillales</taxon>
        <taxon>Lactobacillaceae</taxon>
        <taxon>Ligilactobacillus</taxon>
    </lineage>
</organism>
<comment type="caution">
    <text evidence="11">The sequence shown here is derived from an EMBL/GenBank/DDBJ whole genome shotgun (WGS) entry which is preliminary data.</text>
</comment>
<evidence type="ECO:0000256" key="6">
    <source>
        <dbReference type="ARBA" id="ARBA00023235"/>
    </source>
</evidence>
<reference evidence="11" key="1">
    <citation type="journal article" date="2022" name="Int. J. Syst. Evol. Microbiol.">
        <title>A novel species of lactic acid bacteria, Ligilactobacillus pabuli sp. nov., isolated from alfalfa silage.</title>
        <authorList>
            <person name="Tohno M."/>
            <person name="Tanizawa Y."/>
            <person name="Sawada H."/>
            <person name="Sakamoto M."/>
            <person name="Ohkuma M."/>
            <person name="Kobayashi H."/>
        </authorList>
    </citation>
    <scope>NUCLEOTIDE SEQUENCE</scope>
    <source>
        <strain evidence="11">AF129</strain>
    </source>
</reference>